<dbReference type="AlphaFoldDB" id="A5AN21"/>
<evidence type="ECO:0000313" key="1">
    <source>
        <dbReference type="EMBL" id="CAN60429.1"/>
    </source>
</evidence>
<reference evidence="1" key="1">
    <citation type="journal article" date="2007" name="PLoS ONE">
        <title>The first genome sequence of an elite grapevine cultivar (Pinot noir Vitis vinifera L.): coping with a highly heterozygous genome.</title>
        <authorList>
            <person name="Velasco R."/>
            <person name="Zharkikh A."/>
            <person name="Troggio M."/>
            <person name="Cartwright D.A."/>
            <person name="Cestaro A."/>
            <person name="Pruss D."/>
            <person name="Pindo M."/>
            <person name="FitzGerald L.M."/>
            <person name="Vezzulli S."/>
            <person name="Reid J."/>
            <person name="Malacarne G."/>
            <person name="Iliev D."/>
            <person name="Coppola G."/>
            <person name="Wardell B."/>
            <person name="Micheletti D."/>
            <person name="Macalma T."/>
            <person name="Facci M."/>
            <person name="Mitchell J.T."/>
            <person name="Perazzolli M."/>
            <person name="Eldredge G."/>
            <person name="Gatto P."/>
            <person name="Oyzerski R."/>
            <person name="Moretto M."/>
            <person name="Gutin N."/>
            <person name="Stefanini M."/>
            <person name="Chen Y."/>
            <person name="Segala C."/>
            <person name="Davenport C."/>
            <person name="Dematte L."/>
            <person name="Mraz A."/>
            <person name="Battilana J."/>
            <person name="Stormo K."/>
            <person name="Costa F."/>
            <person name="Tao Q."/>
            <person name="Si-Ammour A."/>
            <person name="Harkins T."/>
            <person name="Lackey A."/>
            <person name="Perbost C."/>
            <person name="Taillon B."/>
            <person name="Stella A."/>
            <person name="Solovyev V."/>
            <person name="Fawcett J.A."/>
            <person name="Sterck L."/>
            <person name="Vandepoele K."/>
            <person name="Grando S.M."/>
            <person name="Toppo S."/>
            <person name="Moser C."/>
            <person name="Lanchbury J."/>
            <person name="Bogden R."/>
            <person name="Skolnick M."/>
            <person name="Sgaramella V."/>
            <person name="Bhatnagar S.K."/>
            <person name="Fontana P."/>
            <person name="Gutin A."/>
            <person name="Van de Peer Y."/>
            <person name="Salamini F."/>
            <person name="Viola R."/>
        </authorList>
    </citation>
    <scope>NUCLEOTIDE SEQUENCE</scope>
</reference>
<dbReference type="EMBL" id="AM430505">
    <property type="protein sequence ID" value="CAN60429.1"/>
    <property type="molecule type" value="Genomic_DNA"/>
</dbReference>
<sequence>MPRGSLSLGHADHPLATHGIAHSIWTENHHSFHPDVSQPQFCPADIPLSSDVSQPQFCPADIPLSSDISQPQFCPADVLPSPDISHPTLSAGWERRTVQLPQADMSGSFRNAYPENIRGRRFKFPG</sequence>
<proteinExistence type="predicted"/>
<name>A5AN21_VITVI</name>
<organism evidence="1">
    <name type="scientific">Vitis vinifera</name>
    <name type="common">Grape</name>
    <dbReference type="NCBI Taxonomy" id="29760"/>
    <lineage>
        <taxon>Eukaryota</taxon>
        <taxon>Viridiplantae</taxon>
        <taxon>Streptophyta</taxon>
        <taxon>Embryophyta</taxon>
        <taxon>Tracheophyta</taxon>
        <taxon>Spermatophyta</taxon>
        <taxon>Magnoliopsida</taxon>
        <taxon>eudicotyledons</taxon>
        <taxon>Gunneridae</taxon>
        <taxon>Pentapetalae</taxon>
        <taxon>rosids</taxon>
        <taxon>Vitales</taxon>
        <taxon>Vitaceae</taxon>
        <taxon>Viteae</taxon>
        <taxon>Vitis</taxon>
    </lineage>
</organism>
<accession>A5AN21</accession>
<gene>
    <name evidence="1" type="ORF">VITISV_021533</name>
</gene>
<protein>
    <submittedName>
        <fullName evidence="1">Uncharacterized protein</fullName>
    </submittedName>
</protein>